<reference evidence="1 3" key="2">
    <citation type="submission" date="2014-10" db="EMBL/GenBank/DDBJ databases">
        <title>Paracoccus sanguinis sp. nov., isolated from clinical specimens of New York State patients.</title>
        <authorList>
            <person name="Mingle L.A."/>
            <person name="Cole J.A."/>
            <person name="Lapierre P."/>
            <person name="Musser K.A."/>
        </authorList>
    </citation>
    <scope>NUCLEOTIDE SEQUENCE [LARGE SCALE GENOMIC DNA]</scope>
    <source>
        <strain evidence="1 3">JCM 14014</strain>
    </source>
</reference>
<dbReference type="Proteomes" id="UP000182312">
    <property type="component" value="Unassembled WGS sequence"/>
</dbReference>
<dbReference type="EMBL" id="FOJO01000057">
    <property type="protein sequence ID" value="SFA62685.1"/>
    <property type="molecule type" value="Genomic_DNA"/>
</dbReference>
<evidence type="ECO:0000313" key="4">
    <source>
        <dbReference type="Proteomes" id="UP000182312"/>
    </source>
</evidence>
<name>A0A099EUG4_9RHOB</name>
<keyword evidence="3" id="KW-1185">Reference proteome</keyword>
<dbReference type="RefSeq" id="WP_036744253.1">
    <property type="nucleotide sequence ID" value="NZ_FOJO01000057.1"/>
</dbReference>
<dbReference type="OrthoDB" id="9982337at2"/>
<gene>
    <name evidence="1" type="ORF">IT41_19585</name>
    <name evidence="2" type="ORF">SAMN04487972_1574</name>
</gene>
<evidence type="ECO:0000313" key="2">
    <source>
        <dbReference type="EMBL" id="SFA62685.1"/>
    </source>
</evidence>
<dbReference type="Proteomes" id="UP000029846">
    <property type="component" value="Unassembled WGS sequence"/>
</dbReference>
<dbReference type="EMBL" id="JRKN01000068">
    <property type="protein sequence ID" value="KGJ01657.1"/>
    <property type="molecule type" value="Genomic_DNA"/>
</dbReference>
<reference evidence="2 4" key="3">
    <citation type="submission" date="2016-10" db="EMBL/GenBank/DDBJ databases">
        <authorList>
            <person name="de Groot N.N."/>
        </authorList>
    </citation>
    <scope>NUCLEOTIDE SEQUENCE [LARGE SCALE GENOMIC DNA]</scope>
    <source>
        <strain evidence="2 4">CGMCC 1.6117</strain>
    </source>
</reference>
<evidence type="ECO:0000313" key="1">
    <source>
        <dbReference type="EMBL" id="KGJ01657.1"/>
    </source>
</evidence>
<dbReference type="AlphaFoldDB" id="A0A099EUG4"/>
<dbReference type="STRING" id="376733.SAMN04487972_1574"/>
<proteinExistence type="predicted"/>
<protein>
    <submittedName>
        <fullName evidence="1">Uncharacterized protein</fullName>
    </submittedName>
</protein>
<accession>A0A099EUG4</accession>
<evidence type="ECO:0000313" key="3">
    <source>
        <dbReference type="Proteomes" id="UP000029846"/>
    </source>
</evidence>
<sequence>MTSRDDMLAYLRDRLDPTVRLYAGAADALPKHWQDYDSDDQALRRFALRQELAAYEPYLPSTMAGLEQVALDAFIVQTDRLGVLRIIARQIGGKVYGTYSALPTGDDSAGSAAMKLLFAHGPKALAWTYRTRMNGLTDPFGFAGFKTSALLTTMADEADTYAEADWYAAFAKQHDTCSIVEFLATGGGAYLLLDLSRDQSAAEDPEGLVVYMNEGTPPETVSFFQYLDMFMELGLTDSGR</sequence>
<reference evidence="1 3" key="1">
    <citation type="submission" date="2014-09" db="EMBL/GenBank/DDBJ databases">
        <authorList>
            <person name="McGinnis J.M."/>
            <person name="Wolfgang W.J."/>
        </authorList>
    </citation>
    <scope>NUCLEOTIDE SEQUENCE [LARGE SCALE GENOMIC DNA]</scope>
    <source>
        <strain evidence="1 3">JCM 14014</strain>
    </source>
</reference>
<organism evidence="1 3">
    <name type="scientific">Paracoccus halophilus</name>
    <dbReference type="NCBI Taxonomy" id="376733"/>
    <lineage>
        <taxon>Bacteria</taxon>
        <taxon>Pseudomonadati</taxon>
        <taxon>Pseudomonadota</taxon>
        <taxon>Alphaproteobacteria</taxon>
        <taxon>Rhodobacterales</taxon>
        <taxon>Paracoccaceae</taxon>
        <taxon>Paracoccus</taxon>
    </lineage>
</organism>